<evidence type="ECO:0000256" key="1">
    <source>
        <dbReference type="SAM" id="MobiDB-lite"/>
    </source>
</evidence>
<dbReference type="GO" id="GO:0003677">
    <property type="term" value="F:DNA binding"/>
    <property type="evidence" value="ECO:0007669"/>
    <property type="project" value="InterPro"/>
</dbReference>
<feature type="compositionally biased region" description="Basic residues" evidence="1">
    <location>
        <begin position="75"/>
        <end position="88"/>
    </location>
</feature>
<feature type="compositionally biased region" description="Basic residues" evidence="1">
    <location>
        <begin position="22"/>
        <end position="41"/>
    </location>
</feature>
<dbReference type="InterPro" id="IPR038859">
    <property type="entry name" value="RHL1"/>
</dbReference>
<evidence type="ECO:0000313" key="2">
    <source>
        <dbReference type="EMBL" id="CAE0430405.1"/>
    </source>
</evidence>
<dbReference type="EMBL" id="HBIN01001298">
    <property type="protein sequence ID" value="CAE0430405.1"/>
    <property type="molecule type" value="Transcribed_RNA"/>
</dbReference>
<reference evidence="2" key="1">
    <citation type="submission" date="2021-01" db="EMBL/GenBank/DDBJ databases">
        <authorList>
            <person name="Corre E."/>
            <person name="Pelletier E."/>
            <person name="Niang G."/>
            <person name="Scheremetjew M."/>
            <person name="Finn R."/>
            <person name="Kale V."/>
            <person name="Holt S."/>
            <person name="Cochrane G."/>
            <person name="Meng A."/>
            <person name="Brown T."/>
            <person name="Cohen L."/>
        </authorList>
    </citation>
    <scope>NUCLEOTIDE SEQUENCE</scope>
    <source>
        <strain evidence="2">GSBS06</strain>
    </source>
</reference>
<dbReference type="PANTHER" id="PTHR35698">
    <property type="entry name" value="DNA-BINDING PROTEIN RHL1"/>
    <property type="match status" value="1"/>
</dbReference>
<protein>
    <submittedName>
        <fullName evidence="2">Uncharacterized protein</fullName>
    </submittedName>
</protein>
<feature type="compositionally biased region" description="Acidic residues" evidence="1">
    <location>
        <begin position="327"/>
        <end position="346"/>
    </location>
</feature>
<organism evidence="2">
    <name type="scientific">Aplanochytrium stocchinoi</name>
    <dbReference type="NCBI Taxonomy" id="215587"/>
    <lineage>
        <taxon>Eukaryota</taxon>
        <taxon>Sar</taxon>
        <taxon>Stramenopiles</taxon>
        <taxon>Bigyra</taxon>
        <taxon>Labyrinthulomycetes</taxon>
        <taxon>Thraustochytrida</taxon>
        <taxon>Thraustochytriidae</taxon>
        <taxon>Aplanochytrium</taxon>
    </lineage>
</organism>
<sequence>MSDIDSDDSVRDESPDDDKPKPKPRRQGRASARKSASKTKKIVQDISMSDDDIEVYSLKSSSFSDSSFDWEPAKKKAKLKTTKGKGKGKAAPLKLTSKKQKPTKNTKTENLEENTQKIEIPQKKRLKIDQEAHKVQNDAVKKASERGILTALTEKLAKSQGSVLPASLLRCNMTELSVKKRARKEQRIMFVFPGKLAILNEGICGTLEGISTNSPILNIDFPKTNGDGDKDVVELENKRLRLLGTVVYPQNDYITIRCQNNGKQVFVEDTFDHMVVFHSYEWVKVKNGRSETTKVNNGSPGIKDTVPDINWNDPPVLGVTNKTDLLQSEDENVEDDSEEEEEVIDETPEKAVPKRNTPSRRARKDVKYTDGLSSDEEASD</sequence>
<accession>A0A7S3LGF8</accession>
<feature type="compositionally biased region" description="Basic and acidic residues" evidence="1">
    <location>
        <begin position="8"/>
        <end position="21"/>
    </location>
</feature>
<feature type="region of interest" description="Disordered" evidence="1">
    <location>
        <begin position="61"/>
        <end position="110"/>
    </location>
</feature>
<dbReference type="AlphaFoldDB" id="A0A7S3LGF8"/>
<proteinExistence type="predicted"/>
<dbReference type="GO" id="GO:0042023">
    <property type="term" value="P:DNA endoreduplication"/>
    <property type="evidence" value="ECO:0007669"/>
    <property type="project" value="InterPro"/>
</dbReference>
<name>A0A7S3LGF8_9STRA</name>
<dbReference type="PANTHER" id="PTHR35698:SF2">
    <property type="entry name" value="DNA-BINDING PROTEIN RHL1"/>
    <property type="match status" value="1"/>
</dbReference>
<feature type="region of interest" description="Disordered" evidence="1">
    <location>
        <begin position="1"/>
        <end position="46"/>
    </location>
</feature>
<gene>
    <name evidence="2" type="ORF">ASTO00021_LOCUS733</name>
</gene>
<feature type="region of interest" description="Disordered" evidence="1">
    <location>
        <begin position="291"/>
        <end position="380"/>
    </location>
</feature>